<reference evidence="1" key="1">
    <citation type="submission" date="2021-01" db="EMBL/GenBank/DDBJ databases">
        <authorList>
            <person name="Corre E."/>
            <person name="Pelletier E."/>
            <person name="Niang G."/>
            <person name="Scheremetjew M."/>
            <person name="Finn R."/>
            <person name="Kale V."/>
            <person name="Holt S."/>
            <person name="Cochrane G."/>
            <person name="Meng A."/>
            <person name="Brown T."/>
            <person name="Cohen L."/>
        </authorList>
    </citation>
    <scope>NUCLEOTIDE SEQUENCE</scope>
    <source>
        <strain evidence="1">S3</strain>
    </source>
</reference>
<evidence type="ECO:0000313" key="1">
    <source>
        <dbReference type="EMBL" id="CAE0323722.1"/>
    </source>
</evidence>
<dbReference type="EMBL" id="HBIH01010458">
    <property type="protein sequence ID" value="CAE0323722.1"/>
    <property type="molecule type" value="Transcribed_RNA"/>
</dbReference>
<accession>A0A7S3IJ60</accession>
<gene>
    <name evidence="1" type="ORF">SINC0208_LOCUS4308</name>
</gene>
<protein>
    <submittedName>
        <fullName evidence="1">Uncharacterized protein</fullName>
    </submittedName>
</protein>
<organism evidence="1">
    <name type="scientific">Strombidium inclinatum</name>
    <dbReference type="NCBI Taxonomy" id="197538"/>
    <lineage>
        <taxon>Eukaryota</taxon>
        <taxon>Sar</taxon>
        <taxon>Alveolata</taxon>
        <taxon>Ciliophora</taxon>
        <taxon>Intramacronucleata</taxon>
        <taxon>Spirotrichea</taxon>
        <taxon>Oligotrichia</taxon>
        <taxon>Strombidiidae</taxon>
        <taxon>Strombidium</taxon>
    </lineage>
</organism>
<dbReference type="AlphaFoldDB" id="A0A7S3IJ60"/>
<name>A0A7S3IJ60_9SPIT</name>
<proteinExistence type="predicted"/>
<sequence length="429" mass="48640">MEWWLACQQRVHYDSARPRIALKVIIFRQNFRRQVVRSPLSVMKALPMFQTNGQSEIHQLQRVVVGVDHYILWLDVSVDDPLAVHVVDSLQNLSHVNLTLLLCERSILTELFEELASRDVLHDDVEAVLVSEILVHLHDVGVVEGLMDLHLVLKDLFLVGVEPVFRYDLQGPLGARRFMNTEPDLGVSARSNNLANSIVLSYLPLVLEDEIVGLDKHVLDPSDDFVFLPLLIMDCYRILLTGRFRARAAERVCRALLVEFLLLVVVEVIQGGFAPGRDGGPGCCVLTDHLRFRSLNLRVDVVIQNIEENLLIHHRRVLLVVSAGLPVQADHFIEHLLLEYFKDEASQVLSVVVAQQVSEVTVNVFFIHEGPAACINYELVDLILLVLAQVQLRSQRRRLVIIRWRLALFSGVGPLLGVAPHFLQVEWRV</sequence>